<feature type="domain" description="DUF1731" evidence="3">
    <location>
        <begin position="260"/>
        <end position="303"/>
    </location>
</feature>
<gene>
    <name evidence="4" type="ORF">LZZ85_19515</name>
</gene>
<dbReference type="Pfam" id="PF01370">
    <property type="entry name" value="Epimerase"/>
    <property type="match status" value="1"/>
</dbReference>
<dbReference type="Pfam" id="PF08338">
    <property type="entry name" value="DUF1731"/>
    <property type="match status" value="1"/>
</dbReference>
<evidence type="ECO:0000313" key="4">
    <source>
        <dbReference type="EMBL" id="MCG2616498.1"/>
    </source>
</evidence>
<dbReference type="PANTHER" id="PTHR11092">
    <property type="entry name" value="SUGAR NUCLEOTIDE EPIMERASE RELATED"/>
    <property type="match status" value="1"/>
</dbReference>
<dbReference type="NCBIfam" id="TIGR01777">
    <property type="entry name" value="yfcH"/>
    <property type="match status" value="1"/>
</dbReference>
<organism evidence="4 5">
    <name type="scientific">Terrimonas ginsenosidimutans</name>
    <dbReference type="NCBI Taxonomy" id="2908004"/>
    <lineage>
        <taxon>Bacteria</taxon>
        <taxon>Pseudomonadati</taxon>
        <taxon>Bacteroidota</taxon>
        <taxon>Chitinophagia</taxon>
        <taxon>Chitinophagales</taxon>
        <taxon>Chitinophagaceae</taxon>
        <taxon>Terrimonas</taxon>
    </lineage>
</organism>
<evidence type="ECO:0000259" key="2">
    <source>
        <dbReference type="Pfam" id="PF01370"/>
    </source>
</evidence>
<dbReference type="RefSeq" id="WP_237875034.1">
    <property type="nucleotide sequence ID" value="NZ_JAKLTR010000013.1"/>
</dbReference>
<reference evidence="4" key="1">
    <citation type="submission" date="2022-01" db="EMBL/GenBank/DDBJ databases">
        <authorList>
            <person name="Jo J.-H."/>
            <person name="Im W.-T."/>
        </authorList>
    </citation>
    <scope>NUCLEOTIDE SEQUENCE</scope>
    <source>
        <strain evidence="4">NA20</strain>
    </source>
</reference>
<feature type="domain" description="NAD-dependent epimerase/dehydratase" evidence="2">
    <location>
        <begin position="4"/>
        <end position="230"/>
    </location>
</feature>
<evidence type="ECO:0000256" key="1">
    <source>
        <dbReference type="ARBA" id="ARBA00009353"/>
    </source>
</evidence>
<dbReference type="PANTHER" id="PTHR11092:SF0">
    <property type="entry name" value="EPIMERASE FAMILY PROTEIN SDR39U1"/>
    <property type="match status" value="1"/>
</dbReference>
<comment type="caution">
    <text evidence="4">The sequence shown here is derived from an EMBL/GenBank/DDBJ whole genome shotgun (WGS) entry which is preliminary data.</text>
</comment>
<accession>A0ABS9KW37</accession>
<keyword evidence="5" id="KW-1185">Reference proteome</keyword>
<dbReference type="Proteomes" id="UP001165367">
    <property type="component" value="Unassembled WGS sequence"/>
</dbReference>
<sequence>MATILITGGTGLIGKALSASLVKNGYDVIILTRDPSAHKPEEKIRYAHWNLDKQQIDQAALAAADHIVHLAGAGVADKRWTESRKKEIVDSRVKSGQLLVKVLKENKNNVQSVISSSAIGWYGPDPLIPNPRPFIEEDKPDTGFLGETCLKWEESVTPLKQLGKRLVILRTGIVLSKEGGALKEFRKPVKFGVAAILGSGKQMISWIHIEDLVRLYIRFIEHASLEGIYNAVAPKPVSNSELVTKLAKELKGSFYVPMHVPAFVLKMALGEMSIEVLKSATVSCVKVHLTDFTYQYPTIDAALPSLK</sequence>
<evidence type="ECO:0000259" key="3">
    <source>
        <dbReference type="Pfam" id="PF08338"/>
    </source>
</evidence>
<dbReference type="InterPro" id="IPR010099">
    <property type="entry name" value="SDR39U1"/>
</dbReference>
<dbReference type="InterPro" id="IPR013549">
    <property type="entry name" value="DUF1731"/>
</dbReference>
<dbReference type="InterPro" id="IPR036291">
    <property type="entry name" value="NAD(P)-bd_dom_sf"/>
</dbReference>
<dbReference type="InterPro" id="IPR001509">
    <property type="entry name" value="Epimerase_deHydtase"/>
</dbReference>
<name>A0ABS9KW37_9BACT</name>
<dbReference type="Gene3D" id="3.40.50.720">
    <property type="entry name" value="NAD(P)-binding Rossmann-like Domain"/>
    <property type="match status" value="1"/>
</dbReference>
<protein>
    <submittedName>
        <fullName evidence="4">TIGR01777 family oxidoreductase</fullName>
    </submittedName>
</protein>
<dbReference type="EMBL" id="JAKLTR010000013">
    <property type="protein sequence ID" value="MCG2616498.1"/>
    <property type="molecule type" value="Genomic_DNA"/>
</dbReference>
<proteinExistence type="inferred from homology"/>
<comment type="similarity">
    <text evidence="1">Belongs to the NAD(P)-dependent epimerase/dehydratase family. SDR39U1 subfamily.</text>
</comment>
<evidence type="ECO:0000313" key="5">
    <source>
        <dbReference type="Proteomes" id="UP001165367"/>
    </source>
</evidence>
<dbReference type="SUPFAM" id="SSF51735">
    <property type="entry name" value="NAD(P)-binding Rossmann-fold domains"/>
    <property type="match status" value="1"/>
</dbReference>